<dbReference type="EMBL" id="JAAIIH010000015">
    <property type="protein sequence ID" value="NMN01066.1"/>
    <property type="molecule type" value="Genomic_DNA"/>
</dbReference>
<dbReference type="GO" id="GO:0016787">
    <property type="term" value="F:hydrolase activity"/>
    <property type="evidence" value="ECO:0007669"/>
    <property type="project" value="UniProtKB-KW"/>
</dbReference>
<dbReference type="CDD" id="cd05827">
    <property type="entry name" value="Sortase_C"/>
    <property type="match status" value="1"/>
</dbReference>
<keyword evidence="3" id="KW-0812">Transmembrane</keyword>
<reference evidence="4 5" key="1">
    <citation type="submission" date="2020-02" db="EMBL/GenBank/DDBJ databases">
        <title>Characterization of phylogenetic diversity of novel bifidobacterial species isolated in Czech ZOOs.</title>
        <authorList>
            <person name="Lugli G.A."/>
            <person name="Vera N.B."/>
            <person name="Ventura M."/>
        </authorList>
    </citation>
    <scope>NUCLEOTIDE SEQUENCE [LARGE SCALE GENOMIC DNA]</scope>
    <source>
        <strain evidence="4 5">DSM 109958</strain>
    </source>
</reference>
<dbReference type="Gene3D" id="2.40.260.10">
    <property type="entry name" value="Sortase"/>
    <property type="match status" value="1"/>
</dbReference>
<keyword evidence="1" id="KW-0378">Hydrolase</keyword>
<keyword evidence="5" id="KW-1185">Reference proteome</keyword>
<dbReference type="InterPro" id="IPR023365">
    <property type="entry name" value="Sortase_dom-sf"/>
</dbReference>
<comment type="caution">
    <text evidence="4">The sequence shown here is derived from an EMBL/GenBank/DDBJ whole genome shotgun (WGS) entry which is preliminary data.</text>
</comment>
<proteinExistence type="predicted"/>
<evidence type="ECO:0000313" key="5">
    <source>
        <dbReference type="Proteomes" id="UP000588277"/>
    </source>
</evidence>
<feature type="transmembrane region" description="Helical" evidence="3">
    <location>
        <begin position="21"/>
        <end position="43"/>
    </location>
</feature>
<evidence type="ECO:0000313" key="4">
    <source>
        <dbReference type="EMBL" id="NMN01066.1"/>
    </source>
</evidence>
<dbReference type="NCBIfam" id="NF033745">
    <property type="entry name" value="class_C_sortase"/>
    <property type="match status" value="1"/>
</dbReference>
<organism evidence="4 5">
    <name type="scientific">Bifidobacterium moraviense</name>
    <dbReference type="NCBI Taxonomy" id="2675323"/>
    <lineage>
        <taxon>Bacteria</taxon>
        <taxon>Bacillati</taxon>
        <taxon>Actinomycetota</taxon>
        <taxon>Actinomycetes</taxon>
        <taxon>Bifidobacteriales</taxon>
        <taxon>Bifidobacteriaceae</taxon>
        <taxon>Bifidobacterium</taxon>
    </lineage>
</organism>
<dbReference type="Proteomes" id="UP000588277">
    <property type="component" value="Unassembled WGS sequence"/>
</dbReference>
<dbReference type="Pfam" id="PF04203">
    <property type="entry name" value="Sortase"/>
    <property type="match status" value="1"/>
</dbReference>
<feature type="active site" description="Proton donor/acceptor" evidence="2">
    <location>
        <position position="168"/>
    </location>
</feature>
<evidence type="ECO:0000256" key="2">
    <source>
        <dbReference type="PIRSR" id="PIRSR605754-1"/>
    </source>
</evidence>
<name>A0A7Y0F2X8_9BIFI</name>
<dbReference type="AlphaFoldDB" id="A0A7Y0F2X8"/>
<evidence type="ECO:0000256" key="3">
    <source>
        <dbReference type="SAM" id="Phobius"/>
    </source>
</evidence>
<feature type="transmembrane region" description="Helical" evidence="3">
    <location>
        <begin position="258"/>
        <end position="285"/>
    </location>
</feature>
<dbReference type="InterPro" id="IPR005754">
    <property type="entry name" value="Sortase"/>
</dbReference>
<protein>
    <submittedName>
        <fullName evidence="4">Sortase</fullName>
    </submittedName>
</protein>
<dbReference type="SUPFAM" id="SSF63817">
    <property type="entry name" value="Sortase"/>
    <property type="match status" value="1"/>
</dbReference>
<dbReference type="NCBIfam" id="TIGR01076">
    <property type="entry name" value="sortase_fam"/>
    <property type="match status" value="1"/>
</dbReference>
<dbReference type="RefSeq" id="WP_169276149.1">
    <property type="nucleotide sequence ID" value="NZ_JAAIIH010000015.1"/>
</dbReference>
<keyword evidence="3" id="KW-1133">Transmembrane helix</keyword>
<evidence type="ECO:0000256" key="1">
    <source>
        <dbReference type="ARBA" id="ARBA00022801"/>
    </source>
</evidence>
<gene>
    <name evidence="4" type="ORF">G1C96_1649</name>
</gene>
<dbReference type="InterPro" id="IPR042002">
    <property type="entry name" value="Sortase_C"/>
</dbReference>
<accession>A0A7Y0F2X8</accession>
<keyword evidence="3" id="KW-0472">Membrane</keyword>
<sequence>MTTRQHHRRRNAGTAPVAADALSRVLSAFFAVVLVAGVCLVSYPTVSDWWNRMHQSRAVASYIEQTEDLSAVQRQTMLDAAQAYNRRLAQRDDRGRWTMTDAERAEYDSLLDVSGTGVMGYVTIPRIAVRLPIYHGTDEGVLQIAVGHLAGSSLPVGGADTHAVVSGHTGLPSAKLLTGLDRLREGDTFAFHVLGETLTYQVDRIDVVLPDELDVLGIEPGRDYATLVTCTPYGVNSHRLLVRGHRIPTPAEPDDVDYAAPVALMGLAIGAGAGALLAAAAVAAWRLTRRRPRCRGAHISGAHITQEHHMHEER</sequence>
<feature type="active site" description="Acyl-thioester intermediate" evidence="2">
    <location>
        <position position="230"/>
    </location>
</feature>